<keyword evidence="2" id="KW-1185">Reference proteome</keyword>
<dbReference type="AlphaFoldDB" id="A0AAV9Z6Y4"/>
<name>A0AAV9Z6Y4_9AGAR</name>
<reference evidence="1 2" key="1">
    <citation type="journal article" date="2024" name="J Genomics">
        <title>Draft genome sequencing and assembly of Favolaschia claudopus CIRM-BRFM 2984 isolated from oak limbs.</title>
        <authorList>
            <person name="Navarro D."/>
            <person name="Drula E."/>
            <person name="Chaduli D."/>
            <person name="Cazenave R."/>
            <person name="Ahrendt S."/>
            <person name="Wang J."/>
            <person name="Lipzen A."/>
            <person name="Daum C."/>
            <person name="Barry K."/>
            <person name="Grigoriev I.V."/>
            <person name="Favel A."/>
            <person name="Rosso M.N."/>
            <person name="Martin F."/>
        </authorList>
    </citation>
    <scope>NUCLEOTIDE SEQUENCE [LARGE SCALE GENOMIC DNA]</scope>
    <source>
        <strain evidence="1 2">CIRM-BRFM 2984</strain>
    </source>
</reference>
<accession>A0AAV9Z6Y4</accession>
<dbReference type="EMBL" id="JAWWNJ010000194">
    <property type="protein sequence ID" value="KAK6972096.1"/>
    <property type="molecule type" value="Genomic_DNA"/>
</dbReference>
<evidence type="ECO:0000313" key="1">
    <source>
        <dbReference type="EMBL" id="KAK6972096.1"/>
    </source>
</evidence>
<dbReference type="Gene3D" id="3.80.10.10">
    <property type="entry name" value="Ribonuclease Inhibitor"/>
    <property type="match status" value="1"/>
</dbReference>
<dbReference type="InterPro" id="IPR032675">
    <property type="entry name" value="LRR_dom_sf"/>
</dbReference>
<gene>
    <name evidence="1" type="ORF">R3P38DRAFT_3136589</name>
</gene>
<evidence type="ECO:0000313" key="2">
    <source>
        <dbReference type="Proteomes" id="UP001362999"/>
    </source>
</evidence>
<proteinExistence type="predicted"/>
<sequence>MPVSAVLPCLDRFIITPLCVLPSWYLTIIADCLSMPHLRHLQVTLVSSNAGSEPFSLASLGEKLPLLEYLAVQLDTLGSQSLPEILRSFPSLARRVVEPSANRSSDQSCDTTQLMQSLMDRTICPRLQELEVRSSSALSKSTLKAFLNARAEQEHSYPLQRLRISLREKSDEEQLGYLLSPQVQAYIAQGLDIVIFPPKNSVPSPTPWRGLPRQLVREV</sequence>
<protein>
    <submittedName>
        <fullName evidence="1">Uncharacterized protein</fullName>
    </submittedName>
</protein>
<comment type="caution">
    <text evidence="1">The sequence shown here is derived from an EMBL/GenBank/DDBJ whole genome shotgun (WGS) entry which is preliminary data.</text>
</comment>
<dbReference type="Proteomes" id="UP001362999">
    <property type="component" value="Unassembled WGS sequence"/>
</dbReference>
<organism evidence="1 2">
    <name type="scientific">Favolaschia claudopus</name>
    <dbReference type="NCBI Taxonomy" id="2862362"/>
    <lineage>
        <taxon>Eukaryota</taxon>
        <taxon>Fungi</taxon>
        <taxon>Dikarya</taxon>
        <taxon>Basidiomycota</taxon>
        <taxon>Agaricomycotina</taxon>
        <taxon>Agaricomycetes</taxon>
        <taxon>Agaricomycetidae</taxon>
        <taxon>Agaricales</taxon>
        <taxon>Marasmiineae</taxon>
        <taxon>Mycenaceae</taxon>
        <taxon>Favolaschia</taxon>
    </lineage>
</organism>